<evidence type="ECO:0008006" key="4">
    <source>
        <dbReference type="Google" id="ProtNLM"/>
    </source>
</evidence>
<dbReference type="EnsemblPlants" id="PGSC0003DMT400087061">
    <property type="protein sequence ID" value="PGSC0003DMT400087061"/>
    <property type="gene ID" value="PGSC0003DMG400036632"/>
</dbReference>
<dbReference type="Proteomes" id="UP000011115">
    <property type="component" value="Unassembled WGS sequence"/>
</dbReference>
<name>M1DD28_SOLTU</name>
<feature type="compositionally biased region" description="Basic and acidic residues" evidence="1">
    <location>
        <begin position="133"/>
        <end position="143"/>
    </location>
</feature>
<evidence type="ECO:0000313" key="3">
    <source>
        <dbReference type="Proteomes" id="UP000011115"/>
    </source>
</evidence>
<feature type="region of interest" description="Disordered" evidence="1">
    <location>
        <begin position="112"/>
        <end position="158"/>
    </location>
</feature>
<protein>
    <recommendedName>
        <fullName evidence="4">Integrase core domain containing protein</fullName>
    </recommendedName>
</protein>
<keyword evidence="3" id="KW-1185">Reference proteome</keyword>
<dbReference type="PaxDb" id="4113-PGSC0003DMT400087061"/>
<organism evidence="2 3">
    <name type="scientific">Solanum tuberosum</name>
    <name type="common">Potato</name>
    <dbReference type="NCBI Taxonomy" id="4113"/>
    <lineage>
        <taxon>Eukaryota</taxon>
        <taxon>Viridiplantae</taxon>
        <taxon>Streptophyta</taxon>
        <taxon>Embryophyta</taxon>
        <taxon>Tracheophyta</taxon>
        <taxon>Spermatophyta</taxon>
        <taxon>Magnoliopsida</taxon>
        <taxon>eudicotyledons</taxon>
        <taxon>Gunneridae</taxon>
        <taxon>Pentapetalae</taxon>
        <taxon>asterids</taxon>
        <taxon>lamiids</taxon>
        <taxon>Solanales</taxon>
        <taxon>Solanaceae</taxon>
        <taxon>Solanoideae</taxon>
        <taxon>Solaneae</taxon>
        <taxon>Solanum</taxon>
    </lineage>
</organism>
<reference evidence="3" key="1">
    <citation type="journal article" date="2011" name="Nature">
        <title>Genome sequence and analysis of the tuber crop potato.</title>
        <authorList>
            <consortium name="The Potato Genome Sequencing Consortium"/>
        </authorList>
    </citation>
    <scope>NUCLEOTIDE SEQUENCE [LARGE SCALE GENOMIC DNA]</scope>
    <source>
        <strain evidence="3">cv. DM1-3 516 R44</strain>
    </source>
</reference>
<proteinExistence type="predicted"/>
<evidence type="ECO:0000256" key="1">
    <source>
        <dbReference type="SAM" id="MobiDB-lite"/>
    </source>
</evidence>
<dbReference type="InParanoid" id="M1DD28"/>
<reference evidence="2" key="2">
    <citation type="submission" date="2015-06" db="UniProtKB">
        <authorList>
            <consortium name="EnsemblPlants"/>
        </authorList>
    </citation>
    <scope>IDENTIFICATION</scope>
    <source>
        <strain evidence="2">DM1-3 516 R44</strain>
    </source>
</reference>
<feature type="compositionally biased region" description="Polar residues" evidence="1">
    <location>
        <begin position="192"/>
        <end position="215"/>
    </location>
</feature>
<dbReference type="HOGENOM" id="CLU_1285246_0_0_1"/>
<accession>M1DD28</accession>
<dbReference type="AlphaFoldDB" id="M1DD28"/>
<evidence type="ECO:0000313" key="2">
    <source>
        <dbReference type="EnsemblPlants" id="PGSC0003DMT400087061"/>
    </source>
</evidence>
<sequence>MKEDVSTLSQTVTSHSISIKQLETQMGHISSHNRSSRRVAEGVGKYDLIRHLTQDIINIGVCKTRRALEIIGESPTMSVITMETAVWTPRKLEHFNPFLSDTKEMARPRVAGRDMPPRQTMAKNFRKNTKAIDPPRTDNEGKKPSASKKTNHRDPTIPSWRCGFLTAIHSFLAAHDLDSLSKSAAAVPPEATSGTNAHIQSDTSGTDAQTDGVTS</sequence>
<feature type="region of interest" description="Disordered" evidence="1">
    <location>
        <begin position="185"/>
        <end position="215"/>
    </location>
</feature>
<dbReference type="Gramene" id="PGSC0003DMT400087061">
    <property type="protein sequence ID" value="PGSC0003DMT400087061"/>
    <property type="gene ID" value="PGSC0003DMG400036632"/>
</dbReference>